<reference evidence="1 2" key="1">
    <citation type="journal article" date="2019" name="Sci. Rep.">
        <title>Orb-weaving spider Araneus ventricosus genome elucidates the spidroin gene catalogue.</title>
        <authorList>
            <person name="Kono N."/>
            <person name="Nakamura H."/>
            <person name="Ohtoshi R."/>
            <person name="Moran D.A.P."/>
            <person name="Shinohara A."/>
            <person name="Yoshida Y."/>
            <person name="Fujiwara M."/>
            <person name="Mori M."/>
            <person name="Tomita M."/>
            <person name="Arakawa K."/>
        </authorList>
    </citation>
    <scope>NUCLEOTIDE SEQUENCE [LARGE SCALE GENOMIC DNA]</scope>
</reference>
<keyword evidence="2" id="KW-1185">Reference proteome</keyword>
<organism evidence="1 2">
    <name type="scientific">Araneus ventricosus</name>
    <name type="common">Orbweaver spider</name>
    <name type="synonym">Epeira ventricosa</name>
    <dbReference type="NCBI Taxonomy" id="182803"/>
    <lineage>
        <taxon>Eukaryota</taxon>
        <taxon>Metazoa</taxon>
        <taxon>Ecdysozoa</taxon>
        <taxon>Arthropoda</taxon>
        <taxon>Chelicerata</taxon>
        <taxon>Arachnida</taxon>
        <taxon>Araneae</taxon>
        <taxon>Araneomorphae</taxon>
        <taxon>Entelegynae</taxon>
        <taxon>Araneoidea</taxon>
        <taxon>Araneidae</taxon>
        <taxon>Araneus</taxon>
    </lineage>
</organism>
<accession>A0A4Y2GNV0</accession>
<proteinExistence type="predicted"/>
<dbReference type="Proteomes" id="UP000499080">
    <property type="component" value="Unassembled WGS sequence"/>
</dbReference>
<dbReference type="EMBL" id="BGPR01001507">
    <property type="protein sequence ID" value="GBM55582.1"/>
    <property type="molecule type" value="Genomic_DNA"/>
</dbReference>
<comment type="caution">
    <text evidence="1">The sequence shown here is derived from an EMBL/GenBank/DDBJ whole genome shotgun (WGS) entry which is preliminary data.</text>
</comment>
<gene>
    <name evidence="1" type="ORF">AVEN_74538_1</name>
</gene>
<evidence type="ECO:0000313" key="2">
    <source>
        <dbReference type="Proteomes" id="UP000499080"/>
    </source>
</evidence>
<dbReference type="AlphaFoldDB" id="A0A4Y2GNV0"/>
<name>A0A4Y2GNV0_ARAVE</name>
<sequence>MAQLLSLVTSERYRETDMGHYISNCQKMIIYLCPPLVEEDMDMNTELLDDTLDEIFKETDSEDYHENETELADFAQHSTGIYNFSVKAICRITPVLTVLVSSYPLQRQTDIIPKINCSNSGEPKTWRHQILEEEIYEYSLSLYTSFRKSKAATGVASVPPVG</sequence>
<evidence type="ECO:0000313" key="1">
    <source>
        <dbReference type="EMBL" id="GBM55582.1"/>
    </source>
</evidence>
<protein>
    <submittedName>
        <fullName evidence="1">Uncharacterized protein</fullName>
    </submittedName>
</protein>